<feature type="coiled-coil region" evidence="1">
    <location>
        <begin position="79"/>
        <end position="106"/>
    </location>
</feature>
<name>A0A8X8GS98_STAHO</name>
<keyword evidence="3" id="KW-1185">Reference proteome</keyword>
<gene>
    <name evidence="2" type="ORF">J7T32_012620</name>
</gene>
<reference evidence="2 3" key="1">
    <citation type="submission" date="2022-06" db="EMBL/GenBank/DDBJ databases">
        <title>Staphylococcus hominis ShoR14 genome sequence.</title>
        <authorList>
            <person name="Yeo C.C."/>
            <person name="Chew C.H."/>
            <person name="Che Hamzah A.M."/>
            <person name="Al-Trad E.I."/>
        </authorList>
    </citation>
    <scope>NUCLEOTIDE SEQUENCE [LARGE SCALE GENOMIC DNA]</scope>
    <source>
        <strain evidence="2 3">ShoR14</strain>
    </source>
</reference>
<keyword evidence="1" id="KW-0175">Coiled coil</keyword>
<proteinExistence type="predicted"/>
<comment type="caution">
    <text evidence="2">The sequence shown here is derived from an EMBL/GenBank/DDBJ whole genome shotgun (WGS) entry which is preliminary data.</text>
</comment>
<dbReference type="EMBL" id="JAGHKT020000065">
    <property type="protein sequence ID" value="MCM5673565.1"/>
    <property type="molecule type" value="Genomic_DNA"/>
</dbReference>
<protein>
    <submittedName>
        <fullName evidence="2">Uncharacterized protein</fullName>
    </submittedName>
</protein>
<evidence type="ECO:0000313" key="2">
    <source>
        <dbReference type="EMBL" id="MCM5673565.1"/>
    </source>
</evidence>
<organism evidence="2 3">
    <name type="scientific">Staphylococcus hominis</name>
    <dbReference type="NCBI Taxonomy" id="1290"/>
    <lineage>
        <taxon>Bacteria</taxon>
        <taxon>Bacillati</taxon>
        <taxon>Bacillota</taxon>
        <taxon>Bacilli</taxon>
        <taxon>Bacillales</taxon>
        <taxon>Staphylococcaceae</taxon>
        <taxon>Staphylococcus</taxon>
    </lineage>
</organism>
<accession>A0A8X8GS98</accession>
<dbReference type="RefSeq" id="WP_209244692.1">
    <property type="nucleotide sequence ID" value="NZ_JAGHKT020000065.1"/>
</dbReference>
<sequence>METKQIYFYDGTSFLAMENKDGELEYPEGEWTDIAPPEGICSPFHFDGEKWVGTSYEEWLEQQPKFGVEEAPDEKDVLIADLTLQLMQTQDTVTNLQNDMANLTLQVLESGNNA</sequence>
<dbReference type="Proteomes" id="UP000665944">
    <property type="component" value="Unassembled WGS sequence"/>
</dbReference>
<evidence type="ECO:0000256" key="1">
    <source>
        <dbReference type="SAM" id="Coils"/>
    </source>
</evidence>
<evidence type="ECO:0000313" key="3">
    <source>
        <dbReference type="Proteomes" id="UP000665944"/>
    </source>
</evidence>
<dbReference type="AlphaFoldDB" id="A0A8X8GS98"/>